<feature type="chain" id="PRO_5015141506" evidence="1">
    <location>
        <begin position="18"/>
        <end position="150"/>
    </location>
</feature>
<evidence type="ECO:0000256" key="1">
    <source>
        <dbReference type="SAM" id="SignalP"/>
    </source>
</evidence>
<organism evidence="2 3">
    <name type="scientific">Phytophthora palmivora</name>
    <dbReference type="NCBI Taxonomy" id="4796"/>
    <lineage>
        <taxon>Eukaryota</taxon>
        <taxon>Sar</taxon>
        <taxon>Stramenopiles</taxon>
        <taxon>Oomycota</taxon>
        <taxon>Peronosporomycetes</taxon>
        <taxon>Peronosporales</taxon>
        <taxon>Peronosporaceae</taxon>
        <taxon>Phytophthora</taxon>
    </lineage>
</organism>
<reference evidence="2 3" key="1">
    <citation type="journal article" date="2017" name="Genome Biol. Evol.">
        <title>Phytophthora megakarya and P. palmivora, closely related causal agents of cacao black pod rot, underwent increases in genome sizes and gene numbers by different mechanisms.</title>
        <authorList>
            <person name="Ali S.S."/>
            <person name="Shao J."/>
            <person name="Lary D.J."/>
            <person name="Kronmiller B."/>
            <person name="Shen D."/>
            <person name="Strem M.D."/>
            <person name="Amoako-Attah I."/>
            <person name="Akrofi A.Y."/>
            <person name="Begoude B.A."/>
            <person name="Ten Hoopen G.M."/>
            <person name="Coulibaly K."/>
            <person name="Kebe B.I."/>
            <person name="Melnick R.L."/>
            <person name="Guiltinan M.J."/>
            <person name="Tyler B.M."/>
            <person name="Meinhardt L.W."/>
            <person name="Bailey B.A."/>
        </authorList>
    </citation>
    <scope>NUCLEOTIDE SEQUENCE [LARGE SCALE GENOMIC DNA]</scope>
    <source>
        <strain evidence="3">sbr112.9</strain>
    </source>
</reference>
<keyword evidence="1" id="KW-0732">Signal</keyword>
<evidence type="ECO:0000313" key="2">
    <source>
        <dbReference type="EMBL" id="POM71611.1"/>
    </source>
</evidence>
<protein>
    <submittedName>
        <fullName evidence="2">Uncharacterized protein</fullName>
    </submittedName>
</protein>
<accession>A0A2P4Y1D6</accession>
<dbReference type="OrthoDB" id="116992at2759"/>
<sequence length="150" mass="17513">MVAVLVLLMDQYWWCHTSSCFKQSKSTTSANLCRYSFPRERVKCTHFDSSGIETKLDLGHEFINGFNYTSMATFKCNHDIQVLLGGRDATDRIYYCLKSFRLRCSYRSGSIKKRQEREIQEEMQMTVNDDEHVARSRKRVASTVCVLTNR</sequence>
<dbReference type="Proteomes" id="UP000237271">
    <property type="component" value="Unassembled WGS sequence"/>
</dbReference>
<dbReference type="AlphaFoldDB" id="A0A2P4Y1D6"/>
<feature type="signal peptide" evidence="1">
    <location>
        <begin position="1"/>
        <end position="17"/>
    </location>
</feature>
<comment type="caution">
    <text evidence="2">The sequence shown here is derived from an EMBL/GenBank/DDBJ whole genome shotgun (WGS) entry which is preliminary data.</text>
</comment>
<evidence type="ECO:0000313" key="3">
    <source>
        <dbReference type="Proteomes" id="UP000237271"/>
    </source>
</evidence>
<proteinExistence type="predicted"/>
<name>A0A2P4Y1D6_9STRA</name>
<dbReference type="EMBL" id="NCKW01006449">
    <property type="protein sequence ID" value="POM71611.1"/>
    <property type="molecule type" value="Genomic_DNA"/>
</dbReference>
<keyword evidence="3" id="KW-1185">Reference proteome</keyword>
<gene>
    <name evidence="2" type="ORF">PHPALM_11797</name>
</gene>